<feature type="signal peptide" evidence="13">
    <location>
        <begin position="1"/>
        <end position="41"/>
    </location>
</feature>
<evidence type="ECO:0000256" key="11">
    <source>
        <dbReference type="RuleBase" id="RU003357"/>
    </source>
</evidence>
<dbReference type="RefSeq" id="WP_093522538.1">
    <property type="nucleotide sequence ID" value="NZ_FOSK01000013.1"/>
</dbReference>
<name>A0A1I4DVR4_9HYPH</name>
<organism evidence="16 17">
    <name type="scientific">Pseudovibrio ascidiaceicola</name>
    <dbReference type="NCBI Taxonomy" id="285279"/>
    <lineage>
        <taxon>Bacteria</taxon>
        <taxon>Pseudomonadati</taxon>
        <taxon>Pseudomonadota</taxon>
        <taxon>Alphaproteobacteria</taxon>
        <taxon>Hyphomicrobiales</taxon>
        <taxon>Stappiaceae</taxon>
        <taxon>Pseudovibrio</taxon>
    </lineage>
</organism>
<keyword evidence="2 10" id="KW-0813">Transport</keyword>
<evidence type="ECO:0000256" key="13">
    <source>
        <dbReference type="SAM" id="SignalP"/>
    </source>
</evidence>
<dbReference type="PANTHER" id="PTHR30069:SF53">
    <property type="entry name" value="COLICIN I RECEPTOR-RELATED"/>
    <property type="match status" value="1"/>
</dbReference>
<evidence type="ECO:0000256" key="10">
    <source>
        <dbReference type="PROSITE-ProRule" id="PRU01360"/>
    </source>
</evidence>
<reference evidence="16 17" key="1">
    <citation type="submission" date="2016-10" db="EMBL/GenBank/DDBJ databases">
        <authorList>
            <person name="Varghese N."/>
            <person name="Submissions S."/>
        </authorList>
    </citation>
    <scope>NUCLEOTIDE SEQUENCE [LARGE SCALE GENOMIC DNA]</scope>
    <source>
        <strain evidence="16 17">DSM 16392</strain>
    </source>
</reference>
<keyword evidence="5 13" id="KW-0732">Signal</keyword>
<feature type="domain" description="TonB-dependent receptor plug" evidence="15">
    <location>
        <begin position="62"/>
        <end position="168"/>
    </location>
</feature>
<accession>A0A1I4DVR4</accession>
<evidence type="ECO:0000256" key="5">
    <source>
        <dbReference type="ARBA" id="ARBA00022729"/>
    </source>
</evidence>
<evidence type="ECO:0000259" key="15">
    <source>
        <dbReference type="Pfam" id="PF07715"/>
    </source>
</evidence>
<evidence type="ECO:0000256" key="7">
    <source>
        <dbReference type="ARBA" id="ARBA00023077"/>
    </source>
</evidence>
<keyword evidence="9 10" id="KW-0998">Cell outer membrane</keyword>
<dbReference type="PROSITE" id="PS52016">
    <property type="entry name" value="TONB_DEPENDENT_REC_3"/>
    <property type="match status" value="1"/>
</dbReference>
<comment type="caution">
    <text evidence="16">The sequence shown here is derived from an EMBL/GenBank/DDBJ whole genome shotgun (WGS) entry which is preliminary data.</text>
</comment>
<evidence type="ECO:0000313" key="16">
    <source>
        <dbReference type="EMBL" id="SFK97694.1"/>
    </source>
</evidence>
<evidence type="ECO:0000256" key="2">
    <source>
        <dbReference type="ARBA" id="ARBA00022448"/>
    </source>
</evidence>
<sequence>MSSRDVDRALKNARFTQKTQMNALNLLLVSTALTCASMASAQENKLLDEVVVTASASEVTYKNAPASISVITAEDLENQGARDVRSLLESVEGLTFNRAGNLNKVQIRGLNENYTLFLIDGKRVTSAPNAFRGNDYDSGWVPLEAVERIEIVRGPMSSLYGSDAIGGVVNIITKKETEEWHGSLTNEYTLQENRKSGDYGRTGFNLSGPILKDKLFMRTYGSWDFRRKDSSSLNPDSPSGRANAGFAKSDNKHLDTTVTWDVNEQNSVDFNAGYSKRTHDKTTLDRYSAGITHHGSYEFGETELRVFGDRIDNSYGHGNTAGVDMPNTAYNFNGDGKVSFDADLLVPNFITVGATYQHQSLEDKYVLVGEGGSDNSLWQAAAFVEDRLEITEDFEVTLGGRLDKHEKFGWNASPRIYGVYHLTQALTFKGGWSSSFKAPTLLQMSPNWNQVSCGGSCFLGGAEDLNPEVGSSFEAGFKYNEAKWSAGITGFHNTIKDMIQFPPARIADVTVAQTYSNYVGLTADGKPIFKFENIEEARTMGIEANLTLHPTDELTVSANYTYLDAKNTSANDAPLAFQPEHTANIKLDYSFNEKLSFALSANYVGEQYTSVPANGDMAFARKVDGYITADFTGRYDITENFTLRAGVLNIADNQILKTDWDEFNVDGRRYFISGTTRF</sequence>
<keyword evidence="6" id="KW-0406">Ion transport</keyword>
<comment type="similarity">
    <text evidence="10 11">Belongs to the TonB-dependent receptor family.</text>
</comment>
<evidence type="ECO:0000313" key="17">
    <source>
        <dbReference type="Proteomes" id="UP000199598"/>
    </source>
</evidence>
<evidence type="ECO:0000256" key="1">
    <source>
        <dbReference type="ARBA" id="ARBA00004571"/>
    </source>
</evidence>
<keyword evidence="17" id="KW-1185">Reference proteome</keyword>
<dbReference type="PANTHER" id="PTHR30069">
    <property type="entry name" value="TONB-DEPENDENT OUTER MEMBRANE RECEPTOR"/>
    <property type="match status" value="1"/>
</dbReference>
<feature type="region of interest" description="Disordered" evidence="12">
    <location>
        <begin position="227"/>
        <end position="248"/>
    </location>
</feature>
<gene>
    <name evidence="16" type="ORF">SAMN04488518_11312</name>
</gene>
<dbReference type="InterPro" id="IPR036942">
    <property type="entry name" value="Beta-barrel_TonB_sf"/>
</dbReference>
<keyword evidence="7 11" id="KW-0798">TonB box</keyword>
<dbReference type="Pfam" id="PF07715">
    <property type="entry name" value="Plug"/>
    <property type="match status" value="1"/>
</dbReference>
<evidence type="ECO:0000256" key="6">
    <source>
        <dbReference type="ARBA" id="ARBA00023065"/>
    </source>
</evidence>
<evidence type="ECO:0000256" key="4">
    <source>
        <dbReference type="ARBA" id="ARBA00022692"/>
    </source>
</evidence>
<dbReference type="SUPFAM" id="SSF56935">
    <property type="entry name" value="Porins"/>
    <property type="match status" value="1"/>
</dbReference>
<keyword evidence="4 10" id="KW-0812">Transmembrane</keyword>
<protein>
    <submittedName>
        <fullName evidence="16">Outer membrane receptor for ferrienterochelin and colicins</fullName>
    </submittedName>
</protein>
<dbReference type="Pfam" id="PF00593">
    <property type="entry name" value="TonB_dep_Rec_b-barrel"/>
    <property type="match status" value="1"/>
</dbReference>
<dbReference type="EMBL" id="FOSK01000013">
    <property type="protein sequence ID" value="SFK97694.1"/>
    <property type="molecule type" value="Genomic_DNA"/>
</dbReference>
<feature type="chain" id="PRO_5045742506" evidence="13">
    <location>
        <begin position="42"/>
        <end position="678"/>
    </location>
</feature>
<dbReference type="Gene3D" id="2.40.170.20">
    <property type="entry name" value="TonB-dependent receptor, beta-barrel domain"/>
    <property type="match status" value="1"/>
</dbReference>
<dbReference type="CDD" id="cd01347">
    <property type="entry name" value="ligand_gated_channel"/>
    <property type="match status" value="1"/>
</dbReference>
<evidence type="ECO:0000256" key="9">
    <source>
        <dbReference type="ARBA" id="ARBA00023237"/>
    </source>
</evidence>
<comment type="subcellular location">
    <subcellularLocation>
        <location evidence="1 10">Cell outer membrane</location>
        <topology evidence="1 10">Multi-pass membrane protein</topology>
    </subcellularLocation>
</comment>
<dbReference type="Proteomes" id="UP000199598">
    <property type="component" value="Unassembled WGS sequence"/>
</dbReference>
<evidence type="ECO:0000256" key="3">
    <source>
        <dbReference type="ARBA" id="ARBA00022452"/>
    </source>
</evidence>
<dbReference type="InterPro" id="IPR039426">
    <property type="entry name" value="TonB-dep_rcpt-like"/>
</dbReference>
<proteinExistence type="inferred from homology"/>
<keyword evidence="8 10" id="KW-0472">Membrane</keyword>
<keyword evidence="16" id="KW-0675">Receptor</keyword>
<feature type="domain" description="TonB-dependent receptor-like beta-barrel" evidence="14">
    <location>
        <begin position="220"/>
        <end position="650"/>
    </location>
</feature>
<evidence type="ECO:0000256" key="12">
    <source>
        <dbReference type="SAM" id="MobiDB-lite"/>
    </source>
</evidence>
<evidence type="ECO:0000256" key="8">
    <source>
        <dbReference type="ARBA" id="ARBA00023136"/>
    </source>
</evidence>
<dbReference type="Gene3D" id="2.170.130.10">
    <property type="entry name" value="TonB-dependent receptor, plug domain"/>
    <property type="match status" value="1"/>
</dbReference>
<dbReference type="InterPro" id="IPR037066">
    <property type="entry name" value="Plug_dom_sf"/>
</dbReference>
<keyword evidence="3 10" id="KW-1134">Transmembrane beta strand</keyword>
<dbReference type="InterPro" id="IPR000531">
    <property type="entry name" value="Beta-barrel_TonB"/>
</dbReference>
<dbReference type="InterPro" id="IPR012910">
    <property type="entry name" value="Plug_dom"/>
</dbReference>
<evidence type="ECO:0000259" key="14">
    <source>
        <dbReference type="Pfam" id="PF00593"/>
    </source>
</evidence>